<dbReference type="EMBL" id="CM039178">
    <property type="protein sequence ID" value="KAH9682242.1"/>
    <property type="molecule type" value="Genomic_DNA"/>
</dbReference>
<proteinExistence type="predicted"/>
<protein>
    <submittedName>
        <fullName evidence="1">ANK REP REGION domain-containing protein</fullName>
    </submittedName>
</protein>
<sequence>MDRKLYEAAAKGDIEPFREIARDELESIVTDVMKNTVLHVNIMRSHLTLQTEEGEISSESTEFVEQILDLCPSLLFQANAKGDSPLHLAAKKGHTAIVEFLIVFANRQPIDLERGVESAARQILKMTNEEQNTPLHEAVRLRSVDVVKILIKADPHVSYSANRNSETLLYMAVANGSAEIVAEILQNCPQSAARQMLEKTNEEQNTPLHEAVRLRRVDVVKILIKTDPHVPYSANRNSETPLYMAVANGSAEIVAEILQNCPESAARQMLEKTNEEQNTPLHEAVRLRSVDVAKILIEADPHVPYSANRNSETPLYMAAANGSVKIVAKILQKCPSPAHEGPDGKTALHAAVYTYPTEVIKRLLLHEEKRSLTAVQDKYGWTPLHHAAYSGRELTSKLLLERDTSAAFIGDKDRNMTALHLAAARGHIGIVNEIISSCPYRLLVKVDDRRWNFLHFAMVSLDIFQLSRLLIKRPIVRSSCLLSKDVDGNTPLHVVAAVCRLSPRVAVLPFLLKVVGGNDAVNNHGISVQDVKGRGFPELEQEIQELSKNVGRGQYPNGILRVQTEKEPVDEEALKEMQSLHTVVATLIATVTFAAGFTLPGGYWGKEGPIPGTPILIKNAGFRAFIVSDVIAMVLSVSAIFIYFLTPAKTLRQTKFLSDMPHNFIMVSLLAMVVAFITGTYAVLAPSAGLSVATCVLGSSFILFAFANTFMLARGLYQRMFGNN</sequence>
<evidence type="ECO:0000313" key="1">
    <source>
        <dbReference type="EMBL" id="KAH9682242.1"/>
    </source>
</evidence>
<reference evidence="2" key="1">
    <citation type="journal article" date="2023" name="Hortic. Res.">
        <title>A chromosome-level phased genome enabling allele-level studies in sweet orange: a case study on citrus Huanglongbing tolerance.</title>
        <authorList>
            <person name="Wu B."/>
            <person name="Yu Q."/>
            <person name="Deng Z."/>
            <person name="Duan Y."/>
            <person name="Luo F."/>
            <person name="Gmitter F. Jr."/>
        </authorList>
    </citation>
    <scope>NUCLEOTIDE SEQUENCE [LARGE SCALE GENOMIC DNA]</scope>
    <source>
        <strain evidence="2">cv. Valencia</strain>
    </source>
</reference>
<gene>
    <name evidence="1" type="ORF">KPL71_027273</name>
</gene>
<name>A0ACB8I558_CITSI</name>
<evidence type="ECO:0000313" key="2">
    <source>
        <dbReference type="Proteomes" id="UP000829398"/>
    </source>
</evidence>
<comment type="caution">
    <text evidence="1">The sequence shown here is derived from an EMBL/GenBank/DDBJ whole genome shotgun (WGS) entry which is preliminary data.</text>
</comment>
<keyword evidence="2" id="KW-1185">Reference proteome</keyword>
<dbReference type="Proteomes" id="UP000829398">
    <property type="component" value="Chromosome 9"/>
</dbReference>
<accession>A0ACB8I558</accession>
<organism evidence="1 2">
    <name type="scientific">Citrus sinensis</name>
    <name type="common">Sweet orange</name>
    <name type="synonym">Citrus aurantium var. sinensis</name>
    <dbReference type="NCBI Taxonomy" id="2711"/>
    <lineage>
        <taxon>Eukaryota</taxon>
        <taxon>Viridiplantae</taxon>
        <taxon>Streptophyta</taxon>
        <taxon>Embryophyta</taxon>
        <taxon>Tracheophyta</taxon>
        <taxon>Spermatophyta</taxon>
        <taxon>Magnoliopsida</taxon>
        <taxon>eudicotyledons</taxon>
        <taxon>Gunneridae</taxon>
        <taxon>Pentapetalae</taxon>
        <taxon>rosids</taxon>
        <taxon>malvids</taxon>
        <taxon>Sapindales</taxon>
        <taxon>Rutaceae</taxon>
        <taxon>Aurantioideae</taxon>
        <taxon>Citrus</taxon>
    </lineage>
</organism>